<dbReference type="GO" id="GO:0006210">
    <property type="term" value="P:thymine catabolic process"/>
    <property type="evidence" value="ECO:0007669"/>
    <property type="project" value="TreeGrafter"/>
</dbReference>
<dbReference type="Gene3D" id="3.40.309.10">
    <property type="entry name" value="Aldehyde Dehydrogenase, Chain A, domain 2"/>
    <property type="match status" value="1"/>
</dbReference>
<keyword evidence="3" id="KW-0560">Oxidoreductase</keyword>
<dbReference type="FunFam" id="3.40.605.10:FF:000003">
    <property type="entry name" value="Methylmalonate-semialdehyde dehydrogenase [acylating]"/>
    <property type="match status" value="1"/>
</dbReference>
<evidence type="ECO:0000256" key="4">
    <source>
        <dbReference type="ARBA" id="ARBA00023027"/>
    </source>
</evidence>
<reference evidence="6" key="1">
    <citation type="journal article" date="2018" name="Int. J. Syst. Evol. Microbiol.">
        <title>Neptunicella marina gen. nov., sp. nov., isolated from surface seawater.</title>
        <authorList>
            <person name="Liu X."/>
            <person name="Lai Q."/>
            <person name="Du Y."/>
            <person name="Zhang X."/>
            <person name="Liu Z."/>
            <person name="Sun F."/>
            <person name="Shao Z."/>
        </authorList>
    </citation>
    <scope>NUCLEOTIDE SEQUENCE</scope>
    <source>
        <strain evidence="6">S27-2</strain>
    </source>
</reference>
<dbReference type="GO" id="GO:0004491">
    <property type="term" value="F:methylmalonate-semialdehyde dehydrogenase (acylating, NAD) activity"/>
    <property type="evidence" value="ECO:0007669"/>
    <property type="project" value="UniProtKB-EC"/>
</dbReference>
<feature type="domain" description="Aldehyde dehydrogenase" evidence="5">
    <location>
        <begin position="12"/>
        <end position="476"/>
    </location>
</feature>
<dbReference type="NCBIfam" id="TIGR01722">
    <property type="entry name" value="MMSDH"/>
    <property type="match status" value="1"/>
</dbReference>
<dbReference type="Pfam" id="PF00171">
    <property type="entry name" value="Aldedh"/>
    <property type="match status" value="1"/>
</dbReference>
<proteinExistence type="inferred from homology"/>
<reference evidence="6" key="2">
    <citation type="submission" date="2020-08" db="EMBL/GenBank/DDBJ databases">
        <authorList>
            <person name="Lai Q."/>
        </authorList>
    </citation>
    <scope>NUCLEOTIDE SEQUENCE</scope>
    <source>
        <strain evidence="6">S27-2</strain>
    </source>
</reference>
<protein>
    <recommendedName>
        <fullName evidence="2">methylmalonate-semialdehyde dehydrogenase (CoA acylating)</fullName>
        <ecNumber evidence="2">1.2.1.27</ecNumber>
    </recommendedName>
</protein>
<dbReference type="PANTHER" id="PTHR43866">
    <property type="entry name" value="MALONATE-SEMIALDEHYDE DEHYDROGENASE"/>
    <property type="match status" value="1"/>
</dbReference>
<sequence length="496" mass="53760">MNTVPLFIDGKFVSSKADQFIDVTNPANNEVIARAPCATDDEMQQAIASAKSAFADWREVPVPERARLMMRYQHLLKQHHDEIAEILAKETGKTFADAKGDVWRGIEVVEQAANIPALMMGETVENVARGIDTSSYIQPLGVCAGITPFNFPAMIPLWMFPLAIACGNTFVLKPSEQDPLTPTRLAELFEEAGCPKGVLNVVHGGKDQVNTLLTHDDIKAVSFVGSVPVGQHIYKTATDHLKRAQCFAGAKNHSVIMPDANKQQVINNLVGASVGAAGQRCMAISVAVFVGDSKQWIDELASEIAKVKPGLWNDEKAGFGPLISPQAKARVLSLIQSGKDQGANCIVDGSDFSVAGYEQGNWVGPTVFTDVKPDMDIYTQEIFGPVLCCVCVDTLEEAIALVNRNPFGNGTSIFTANGAAARKYQHEVEVGQVGVNVPIPVPLPFFSFTGWKNSFYGDLHAYGKQAVRFYTETKTVTSRWFEDDIPSGPNLTINLG</sequence>
<dbReference type="FunFam" id="3.40.309.10:FF:000002">
    <property type="entry name" value="Methylmalonate-semialdehyde dehydrogenase (Acylating)"/>
    <property type="match status" value="1"/>
</dbReference>
<organism evidence="6 7">
    <name type="scientific">Neptunicella marina</name>
    <dbReference type="NCBI Taxonomy" id="2125989"/>
    <lineage>
        <taxon>Bacteria</taxon>
        <taxon>Pseudomonadati</taxon>
        <taxon>Pseudomonadota</taxon>
        <taxon>Gammaproteobacteria</taxon>
        <taxon>Alteromonadales</taxon>
        <taxon>Alteromonadaceae</taxon>
        <taxon>Neptunicella</taxon>
    </lineage>
</organism>
<evidence type="ECO:0000256" key="1">
    <source>
        <dbReference type="ARBA" id="ARBA00009986"/>
    </source>
</evidence>
<evidence type="ECO:0000256" key="3">
    <source>
        <dbReference type="ARBA" id="ARBA00023002"/>
    </source>
</evidence>
<dbReference type="Gene3D" id="3.40.605.10">
    <property type="entry name" value="Aldehyde Dehydrogenase, Chain A, domain 1"/>
    <property type="match status" value="1"/>
</dbReference>
<accession>A0A8J6IQ83</accession>
<dbReference type="Proteomes" id="UP000601768">
    <property type="component" value="Unassembled WGS sequence"/>
</dbReference>
<dbReference type="InterPro" id="IPR016161">
    <property type="entry name" value="Ald_DH/histidinol_DH"/>
</dbReference>
<dbReference type="EC" id="1.2.1.27" evidence="2"/>
<evidence type="ECO:0000313" key="6">
    <source>
        <dbReference type="EMBL" id="MBC3764614.1"/>
    </source>
</evidence>
<dbReference type="CDD" id="cd07085">
    <property type="entry name" value="ALDH_F6_MMSDH"/>
    <property type="match status" value="1"/>
</dbReference>
<dbReference type="InterPro" id="IPR016163">
    <property type="entry name" value="Ald_DH_C"/>
</dbReference>
<keyword evidence="7" id="KW-1185">Reference proteome</keyword>
<name>A0A8J6IQ83_9ALTE</name>
<comment type="similarity">
    <text evidence="1">Belongs to the aldehyde dehydrogenase family.</text>
</comment>
<evidence type="ECO:0000259" key="5">
    <source>
        <dbReference type="Pfam" id="PF00171"/>
    </source>
</evidence>
<dbReference type="GO" id="GO:0006574">
    <property type="term" value="P:L-valine catabolic process"/>
    <property type="evidence" value="ECO:0007669"/>
    <property type="project" value="TreeGrafter"/>
</dbReference>
<dbReference type="PANTHER" id="PTHR43866:SF3">
    <property type="entry name" value="METHYLMALONATE-SEMIALDEHYDE DEHYDROGENASE [ACYLATING], MITOCHONDRIAL"/>
    <property type="match status" value="1"/>
</dbReference>
<dbReference type="RefSeq" id="WP_186505077.1">
    <property type="nucleotide sequence ID" value="NZ_JACNEP010000001.1"/>
</dbReference>
<dbReference type="InterPro" id="IPR010061">
    <property type="entry name" value="MeMal-semiAld_DH"/>
</dbReference>
<evidence type="ECO:0000313" key="7">
    <source>
        <dbReference type="Proteomes" id="UP000601768"/>
    </source>
</evidence>
<dbReference type="EMBL" id="JACNEP010000001">
    <property type="protein sequence ID" value="MBC3764614.1"/>
    <property type="molecule type" value="Genomic_DNA"/>
</dbReference>
<keyword evidence="4" id="KW-0520">NAD</keyword>
<comment type="caution">
    <text evidence="6">The sequence shown here is derived from an EMBL/GenBank/DDBJ whole genome shotgun (WGS) entry which is preliminary data.</text>
</comment>
<dbReference type="InterPro" id="IPR016160">
    <property type="entry name" value="Ald_DH_CS_CYS"/>
</dbReference>
<dbReference type="SUPFAM" id="SSF53720">
    <property type="entry name" value="ALDH-like"/>
    <property type="match status" value="1"/>
</dbReference>
<dbReference type="AlphaFoldDB" id="A0A8J6IQ83"/>
<gene>
    <name evidence="6" type="ORF">H8B19_01905</name>
</gene>
<evidence type="ECO:0000256" key="2">
    <source>
        <dbReference type="ARBA" id="ARBA00013048"/>
    </source>
</evidence>
<dbReference type="PROSITE" id="PS00070">
    <property type="entry name" value="ALDEHYDE_DEHYDR_CYS"/>
    <property type="match status" value="1"/>
</dbReference>
<dbReference type="InterPro" id="IPR016162">
    <property type="entry name" value="Ald_DH_N"/>
</dbReference>
<dbReference type="InterPro" id="IPR015590">
    <property type="entry name" value="Aldehyde_DH_dom"/>
</dbReference>